<dbReference type="HAMAP" id="MF_01895">
    <property type="entry name" value="RNase_R"/>
    <property type="match status" value="1"/>
</dbReference>
<gene>
    <name evidence="8" type="primary">rnr</name>
    <name evidence="11" type="ORF">JCM19239_820</name>
</gene>
<keyword evidence="5 8" id="KW-0378">Hydrolase</keyword>
<dbReference type="InterPro" id="IPR011805">
    <property type="entry name" value="RNase_R"/>
</dbReference>
<dbReference type="InterPro" id="IPR012340">
    <property type="entry name" value="NA-bd_OB-fold"/>
</dbReference>
<evidence type="ECO:0000256" key="4">
    <source>
        <dbReference type="ARBA" id="ARBA00022722"/>
    </source>
</evidence>
<dbReference type="InterPro" id="IPR013668">
    <property type="entry name" value="RNase_R_HTH_12"/>
</dbReference>
<dbReference type="InterPro" id="IPR050180">
    <property type="entry name" value="RNR_Ribonuclease"/>
</dbReference>
<dbReference type="InterPro" id="IPR001900">
    <property type="entry name" value="RNase_II/R"/>
</dbReference>
<dbReference type="PROSITE" id="PS01175">
    <property type="entry name" value="RIBONUCLEASE_II"/>
    <property type="match status" value="1"/>
</dbReference>
<evidence type="ECO:0000256" key="6">
    <source>
        <dbReference type="ARBA" id="ARBA00022839"/>
    </source>
</evidence>
<dbReference type="InterPro" id="IPR013223">
    <property type="entry name" value="RNase_B_OB_dom"/>
</dbReference>
<dbReference type="Proteomes" id="UP000029223">
    <property type="component" value="Unassembled WGS sequence"/>
</dbReference>
<evidence type="ECO:0000259" key="10">
    <source>
        <dbReference type="PROSITE" id="PS50126"/>
    </source>
</evidence>
<dbReference type="EMBL" id="BBMS01000075">
    <property type="protein sequence ID" value="GAL29843.1"/>
    <property type="molecule type" value="Genomic_DNA"/>
</dbReference>
<dbReference type="SMART" id="SM00955">
    <property type="entry name" value="RNB"/>
    <property type="match status" value="1"/>
</dbReference>
<sequence>MSNKPSDIKVDDPFAARESENYENPIPSREFISDFLESVNVPMNRNDLFEALGLSGEEQYEGLRRRLRAMERDGQLVFTRRQCYALPDKLEMIKGYVIGHKDGHGWVRPEGSMNKDNDVLLPHHQMRTLLHGDFVLVQPSGTDKRGRKEGRLVRVLEERKTQVVGRFFMEYGYAYVVADDSRISQDILIPNEHRGGARMGNVVVVEVTDRGSRSRGMMGQVVEVLGENMAPGMETQIAIRTHQIPHEWPEEVDKQVKQFGEFVPEEAKEGRVDLRDLPLVTIDGEDARDFDDAVYCERKKSGGWRLWVAIADVSYYVRPDTPLDKEAIVRGNSVYFPSQVVPMLPEVLSNGLCSLNPQVDRLCMVCEMTISETGKLSGYKHYEAVMNSHARLTYNKVSDILEGNEELRERYSAVVPHLHELHNMYKVLKGARDNRGAIEFETVETKFIFNAERKIDRIEPVVRNDAHKIIEECMILANIASASLVEKAKEPALYRVHETPGEERLQGFRDFLGELGLDLSGGLEPSPTDYAELIKKIGERQDKELIQTMLLRSMKQAVYNADNAGHFGLALKRYAHFTSPIRRYPDLLLHRAIKYLIAKQEGRNTDRWTPTGGYHYSFDDMDYYGEQCSMTERRADDATRDVADWLKCEYMQDHVGEVLDGVIANVTGFGFFVRLTELHIDGLVHISSLANDYYQFDPIGQRLIGESFGAIYRLGDAVKVKVLSVNLDDKQIDFELVETSRKLRGKGKTAKKRMAEAEKKKAKAKQRVAEVRGKRSPKAAKPMVEATKRPDGQEEDVLPHKRKKSKATKSRKNKARQNKARSKAKK</sequence>
<comment type="function">
    <text evidence="8">3'-5' exoribonuclease that releases 5'-nucleoside monophosphates and is involved in maturation of structured RNAs.</text>
</comment>
<evidence type="ECO:0000256" key="9">
    <source>
        <dbReference type="SAM" id="MobiDB-lite"/>
    </source>
</evidence>
<dbReference type="InterPro" id="IPR003029">
    <property type="entry name" value="S1_domain"/>
</dbReference>
<keyword evidence="7 8" id="KW-0694">RNA-binding</keyword>
<dbReference type="PANTHER" id="PTHR23355:SF9">
    <property type="entry name" value="DIS3-LIKE EXONUCLEASE 2"/>
    <property type="match status" value="1"/>
</dbReference>
<organism evidence="11 12">
    <name type="scientific">Vibrio variabilis</name>
    <dbReference type="NCBI Taxonomy" id="990271"/>
    <lineage>
        <taxon>Bacteria</taxon>
        <taxon>Pseudomonadati</taxon>
        <taxon>Pseudomonadota</taxon>
        <taxon>Gammaproteobacteria</taxon>
        <taxon>Vibrionales</taxon>
        <taxon>Vibrionaceae</taxon>
        <taxon>Vibrio</taxon>
    </lineage>
</organism>
<evidence type="ECO:0000256" key="7">
    <source>
        <dbReference type="ARBA" id="ARBA00022884"/>
    </source>
</evidence>
<reference evidence="12" key="1">
    <citation type="submission" date="2014-09" db="EMBL/GenBank/DDBJ databases">
        <title>Vibrio variabilis JCM 19239. (C206) whole genome shotgun sequence.</title>
        <authorList>
            <person name="Sawabe T."/>
            <person name="Meirelles P."/>
            <person name="Nakanishi M."/>
            <person name="Sayaka M."/>
            <person name="Hattori M."/>
            <person name="Ohkuma M."/>
        </authorList>
    </citation>
    <scope>NUCLEOTIDE SEQUENCE [LARGE SCALE GENOMIC DNA]</scope>
    <source>
        <strain evidence="12">JCM 19239</strain>
    </source>
</reference>
<proteinExistence type="inferred from homology"/>
<evidence type="ECO:0000256" key="1">
    <source>
        <dbReference type="ARBA" id="ARBA00001849"/>
    </source>
</evidence>
<evidence type="ECO:0000313" key="12">
    <source>
        <dbReference type="Proteomes" id="UP000029223"/>
    </source>
</evidence>
<evidence type="ECO:0000256" key="2">
    <source>
        <dbReference type="ARBA" id="ARBA00004496"/>
    </source>
</evidence>
<evidence type="ECO:0000256" key="8">
    <source>
        <dbReference type="HAMAP-Rule" id="MF_01895"/>
    </source>
</evidence>
<dbReference type="Pfam" id="PF17876">
    <property type="entry name" value="CSD2"/>
    <property type="match status" value="1"/>
</dbReference>
<dbReference type="Gene3D" id="2.40.50.140">
    <property type="entry name" value="Nucleic acid-binding proteins"/>
    <property type="match status" value="2"/>
</dbReference>
<evidence type="ECO:0000256" key="5">
    <source>
        <dbReference type="ARBA" id="ARBA00022801"/>
    </source>
</evidence>
<dbReference type="CDD" id="cd04471">
    <property type="entry name" value="S1_RNase_R"/>
    <property type="match status" value="1"/>
</dbReference>
<reference evidence="12" key="2">
    <citation type="submission" date="2014-09" db="EMBL/GenBank/DDBJ databases">
        <authorList>
            <consortium name="NBRP consortium"/>
            <person name="Sawabe T."/>
            <person name="Meirelles P."/>
            <person name="Nakanishi M."/>
            <person name="Sayaka M."/>
            <person name="Hattori M."/>
            <person name="Ohkuma M."/>
        </authorList>
    </citation>
    <scope>NUCLEOTIDE SEQUENCE [LARGE SCALE GENOMIC DNA]</scope>
    <source>
        <strain evidence="12">JCM 19239</strain>
    </source>
</reference>
<dbReference type="NCBIfam" id="TIGR00358">
    <property type="entry name" value="3_prime_RNase"/>
    <property type="match status" value="1"/>
</dbReference>
<keyword evidence="3 8" id="KW-0963">Cytoplasm</keyword>
<dbReference type="Pfam" id="PF08461">
    <property type="entry name" value="WHD_RNase_R"/>
    <property type="match status" value="1"/>
</dbReference>
<dbReference type="SMART" id="SM00357">
    <property type="entry name" value="CSP"/>
    <property type="match status" value="1"/>
</dbReference>
<comment type="catalytic activity">
    <reaction evidence="1 8">
        <text>Exonucleolytic cleavage in the 3'- to 5'-direction to yield nucleoside 5'-phosphates.</text>
        <dbReference type="EC" id="3.1.13.1"/>
    </reaction>
</comment>
<comment type="similarity">
    <text evidence="8">Belongs to the RNR ribonuclease family. RNase R subfamily.</text>
</comment>
<dbReference type="InterPro" id="IPR011129">
    <property type="entry name" value="CSD"/>
</dbReference>
<dbReference type="EC" id="3.1.13.1" evidence="8"/>
<dbReference type="NCBIfam" id="TIGR02063">
    <property type="entry name" value="RNase_R"/>
    <property type="match status" value="1"/>
</dbReference>
<evidence type="ECO:0000256" key="3">
    <source>
        <dbReference type="ARBA" id="ARBA00022490"/>
    </source>
</evidence>
<dbReference type="PANTHER" id="PTHR23355">
    <property type="entry name" value="RIBONUCLEASE"/>
    <property type="match status" value="1"/>
</dbReference>
<dbReference type="PROSITE" id="PS50126">
    <property type="entry name" value="S1"/>
    <property type="match status" value="1"/>
</dbReference>
<comment type="caution">
    <text evidence="11">The sequence shown here is derived from an EMBL/GenBank/DDBJ whole genome shotgun (WGS) entry which is preliminary data.</text>
</comment>
<dbReference type="NCBIfam" id="NF008648">
    <property type="entry name" value="PRK11642.1"/>
    <property type="match status" value="1"/>
</dbReference>
<dbReference type="SMART" id="SM00316">
    <property type="entry name" value="S1"/>
    <property type="match status" value="1"/>
</dbReference>
<keyword evidence="12" id="KW-1185">Reference proteome</keyword>
<feature type="region of interest" description="Disordered" evidence="9">
    <location>
        <begin position="745"/>
        <end position="826"/>
    </location>
</feature>
<name>A0ABQ0JM66_9VIBR</name>
<accession>A0ABQ0JM66</accession>
<dbReference type="InterPro" id="IPR040476">
    <property type="entry name" value="CSD2"/>
</dbReference>
<dbReference type="Pfam" id="PF08206">
    <property type="entry name" value="OB_RNB"/>
    <property type="match status" value="1"/>
</dbReference>
<evidence type="ECO:0000313" key="11">
    <source>
        <dbReference type="EMBL" id="GAL29843.1"/>
    </source>
</evidence>
<dbReference type="InterPro" id="IPR004476">
    <property type="entry name" value="RNase_II/RNase_R"/>
</dbReference>
<dbReference type="Pfam" id="PF00575">
    <property type="entry name" value="S1"/>
    <property type="match status" value="1"/>
</dbReference>
<comment type="subcellular location">
    <subcellularLocation>
        <location evidence="2 8">Cytoplasm</location>
    </subcellularLocation>
</comment>
<feature type="domain" description="S1 motif" evidence="10">
    <location>
        <begin position="656"/>
        <end position="737"/>
    </location>
</feature>
<dbReference type="InterPro" id="IPR022966">
    <property type="entry name" value="RNase_II/R_CS"/>
</dbReference>
<keyword evidence="6 8" id="KW-0269">Exonuclease</keyword>
<dbReference type="Pfam" id="PF00773">
    <property type="entry name" value="RNB"/>
    <property type="match status" value="1"/>
</dbReference>
<keyword evidence="4 8" id="KW-0540">Nuclease</keyword>
<dbReference type="SUPFAM" id="SSF50249">
    <property type="entry name" value="Nucleic acid-binding proteins"/>
    <property type="match status" value="4"/>
</dbReference>
<protein>
    <recommendedName>
        <fullName evidence="8">Ribonuclease R</fullName>
        <shortName evidence="8">RNase R</shortName>
        <ecNumber evidence="8">3.1.13.1</ecNumber>
    </recommendedName>
</protein>
<feature type="compositionally biased region" description="Basic residues" evidence="9">
    <location>
        <begin position="800"/>
        <end position="826"/>
    </location>
</feature>